<evidence type="ECO:0000313" key="6">
    <source>
        <dbReference type="EMBL" id="HIZ10088.1"/>
    </source>
</evidence>
<name>A0A9D2D7R6_9FIRM</name>
<feature type="compositionally biased region" description="Basic and acidic residues" evidence="4">
    <location>
        <begin position="419"/>
        <end position="448"/>
    </location>
</feature>
<dbReference type="CDD" id="cd00009">
    <property type="entry name" value="AAA"/>
    <property type="match status" value="1"/>
</dbReference>
<dbReference type="GO" id="GO:0006261">
    <property type="term" value="P:DNA-templated DNA replication"/>
    <property type="evidence" value="ECO:0007669"/>
    <property type="project" value="TreeGrafter"/>
</dbReference>
<dbReference type="AlphaFoldDB" id="A0A9D2D7R6"/>
<dbReference type="Pfam" id="PF12002">
    <property type="entry name" value="MgsA_C"/>
    <property type="match status" value="1"/>
</dbReference>
<sequence length="448" mass="49129">MDLFDLNNNENDAKPLAEKMRPNNLDEFIGQGHIVAEGSLLRRAIKLDRLGSCIFWGPPGCGKTTLAHIIAQTTHGNFVKLNAVQSGVADVKKAVEDARNALKLYGKKTYLLLDECHRFNKTQSDSLLPAIEQGTILFIGSTTENPYASMTPAIVSRCRVFEFRRLSEEEIAGALRAALVSRKGLAAYRARVDEDAVLHIARTAAGDLRTAYNALELAVLTTPPASDGSIYVTLSDAEQSIQRKALSYNEDTYYDFLSAFCKSLRGSDSDAALYYAFRLIEGGCDPMLILRRLVVHASEDVGMADPNALVVATSAMVAFGHLGAPEGLIPMSNAIVYVCEAEKSNSVILAMDAAKRAVREVRDDNVPPYLKDSSYGDRAAKAAGAAYKYPHNYEGGWVGQQYLPDSLKDEVFYRPQGRGYEKAVAETRRRKGMPDRTRTSPPEGRPHP</sequence>
<comment type="similarity">
    <text evidence="1">Belongs to the AAA ATPase family. RarA/MGS1/WRNIP1 subfamily.</text>
</comment>
<dbReference type="Proteomes" id="UP000824025">
    <property type="component" value="Unassembled WGS sequence"/>
</dbReference>
<dbReference type="Pfam" id="PF00004">
    <property type="entry name" value="AAA"/>
    <property type="match status" value="1"/>
</dbReference>
<dbReference type="InterPro" id="IPR032423">
    <property type="entry name" value="AAA_assoc_2"/>
</dbReference>
<dbReference type="PANTHER" id="PTHR13779:SF7">
    <property type="entry name" value="ATPASE WRNIP1"/>
    <property type="match status" value="1"/>
</dbReference>
<dbReference type="Gene3D" id="3.40.50.300">
    <property type="entry name" value="P-loop containing nucleotide triphosphate hydrolases"/>
    <property type="match status" value="1"/>
</dbReference>
<dbReference type="SMART" id="SM00382">
    <property type="entry name" value="AAA"/>
    <property type="match status" value="1"/>
</dbReference>
<accession>A0A9D2D7R6</accession>
<dbReference type="CDD" id="cd18139">
    <property type="entry name" value="HLD_clamp_RarA"/>
    <property type="match status" value="1"/>
</dbReference>
<proteinExistence type="inferred from homology"/>
<dbReference type="FunFam" id="3.40.50.300:FF:000137">
    <property type="entry name" value="Replication-associated recombination protein A"/>
    <property type="match status" value="1"/>
</dbReference>
<dbReference type="SUPFAM" id="SSF48019">
    <property type="entry name" value="post-AAA+ oligomerization domain-like"/>
    <property type="match status" value="1"/>
</dbReference>
<protein>
    <submittedName>
        <fullName evidence="6">Replication-associated recombination protein A</fullName>
    </submittedName>
</protein>
<dbReference type="InterPro" id="IPR003959">
    <property type="entry name" value="ATPase_AAA_core"/>
</dbReference>
<dbReference type="GO" id="GO:0005524">
    <property type="term" value="F:ATP binding"/>
    <property type="evidence" value="ECO:0007669"/>
    <property type="project" value="UniProtKB-KW"/>
</dbReference>
<feature type="domain" description="AAA+ ATPase" evidence="5">
    <location>
        <begin position="49"/>
        <end position="166"/>
    </location>
</feature>
<dbReference type="InterPro" id="IPR003593">
    <property type="entry name" value="AAA+_ATPase"/>
</dbReference>
<comment type="caution">
    <text evidence="6">The sequence shown here is derived from an EMBL/GenBank/DDBJ whole genome shotgun (WGS) entry which is preliminary data.</text>
</comment>
<dbReference type="SUPFAM" id="SSF52540">
    <property type="entry name" value="P-loop containing nucleoside triphosphate hydrolases"/>
    <property type="match status" value="1"/>
</dbReference>
<evidence type="ECO:0000259" key="5">
    <source>
        <dbReference type="SMART" id="SM00382"/>
    </source>
</evidence>
<dbReference type="GO" id="GO:0000731">
    <property type="term" value="P:DNA synthesis involved in DNA repair"/>
    <property type="evidence" value="ECO:0007669"/>
    <property type="project" value="TreeGrafter"/>
</dbReference>
<dbReference type="GO" id="GO:0003677">
    <property type="term" value="F:DNA binding"/>
    <property type="evidence" value="ECO:0007669"/>
    <property type="project" value="InterPro"/>
</dbReference>
<evidence type="ECO:0000256" key="2">
    <source>
        <dbReference type="ARBA" id="ARBA00022741"/>
    </source>
</evidence>
<dbReference type="GO" id="GO:0016887">
    <property type="term" value="F:ATP hydrolysis activity"/>
    <property type="evidence" value="ECO:0007669"/>
    <property type="project" value="InterPro"/>
</dbReference>
<keyword evidence="3" id="KW-0067">ATP-binding</keyword>
<organism evidence="6 7">
    <name type="scientific">Candidatus Borkfalkia avicola</name>
    <dbReference type="NCBI Taxonomy" id="2838503"/>
    <lineage>
        <taxon>Bacteria</taxon>
        <taxon>Bacillati</taxon>
        <taxon>Bacillota</taxon>
        <taxon>Clostridia</taxon>
        <taxon>Christensenellales</taxon>
        <taxon>Christensenellaceae</taxon>
        <taxon>Candidatus Borkfalkia</taxon>
    </lineage>
</organism>
<dbReference type="InterPro" id="IPR051314">
    <property type="entry name" value="AAA_ATPase_RarA/MGS1/WRNIP1"/>
</dbReference>
<evidence type="ECO:0000256" key="3">
    <source>
        <dbReference type="ARBA" id="ARBA00022840"/>
    </source>
</evidence>
<dbReference type="EMBL" id="DXCF01000032">
    <property type="protein sequence ID" value="HIZ10088.1"/>
    <property type="molecule type" value="Genomic_DNA"/>
</dbReference>
<feature type="region of interest" description="Disordered" evidence="4">
    <location>
        <begin position="418"/>
        <end position="448"/>
    </location>
</feature>
<dbReference type="Pfam" id="PF16193">
    <property type="entry name" value="AAA_assoc_2"/>
    <property type="match status" value="1"/>
</dbReference>
<dbReference type="InterPro" id="IPR008921">
    <property type="entry name" value="DNA_pol3_clamp-load_cplx_C"/>
</dbReference>
<evidence type="ECO:0000256" key="4">
    <source>
        <dbReference type="SAM" id="MobiDB-lite"/>
    </source>
</evidence>
<dbReference type="PANTHER" id="PTHR13779">
    <property type="entry name" value="WERNER HELICASE-INTERACTING PROTEIN 1 FAMILY MEMBER"/>
    <property type="match status" value="1"/>
</dbReference>
<reference evidence="6" key="2">
    <citation type="submission" date="2021-04" db="EMBL/GenBank/DDBJ databases">
        <authorList>
            <person name="Gilroy R."/>
        </authorList>
    </citation>
    <scope>NUCLEOTIDE SEQUENCE</scope>
    <source>
        <strain evidence="6">CHK192-19661</strain>
    </source>
</reference>
<dbReference type="InterPro" id="IPR027417">
    <property type="entry name" value="P-loop_NTPase"/>
</dbReference>
<keyword evidence="2" id="KW-0547">Nucleotide-binding</keyword>
<dbReference type="Gene3D" id="1.10.3710.10">
    <property type="entry name" value="DNA polymerase III clamp loader subunits, C-terminal domain"/>
    <property type="match status" value="1"/>
</dbReference>
<gene>
    <name evidence="6" type="ORF">H9726_06335</name>
</gene>
<dbReference type="GO" id="GO:0017116">
    <property type="term" value="F:single-stranded DNA helicase activity"/>
    <property type="evidence" value="ECO:0007669"/>
    <property type="project" value="TreeGrafter"/>
</dbReference>
<dbReference type="GO" id="GO:0008047">
    <property type="term" value="F:enzyme activator activity"/>
    <property type="evidence" value="ECO:0007669"/>
    <property type="project" value="TreeGrafter"/>
</dbReference>
<dbReference type="InterPro" id="IPR021886">
    <property type="entry name" value="MgsA_C"/>
</dbReference>
<dbReference type="Gene3D" id="1.10.8.60">
    <property type="match status" value="1"/>
</dbReference>
<evidence type="ECO:0000256" key="1">
    <source>
        <dbReference type="ARBA" id="ARBA00008959"/>
    </source>
</evidence>
<reference evidence="6" key="1">
    <citation type="journal article" date="2021" name="PeerJ">
        <title>Extensive microbial diversity within the chicken gut microbiome revealed by metagenomics and culture.</title>
        <authorList>
            <person name="Gilroy R."/>
            <person name="Ravi A."/>
            <person name="Getino M."/>
            <person name="Pursley I."/>
            <person name="Horton D.L."/>
            <person name="Alikhan N.F."/>
            <person name="Baker D."/>
            <person name="Gharbi K."/>
            <person name="Hall N."/>
            <person name="Watson M."/>
            <person name="Adriaenssens E.M."/>
            <person name="Foster-Nyarko E."/>
            <person name="Jarju S."/>
            <person name="Secka A."/>
            <person name="Antonio M."/>
            <person name="Oren A."/>
            <person name="Chaudhuri R.R."/>
            <person name="La Ragione R."/>
            <person name="Hildebrand F."/>
            <person name="Pallen M.J."/>
        </authorList>
    </citation>
    <scope>NUCLEOTIDE SEQUENCE</scope>
    <source>
        <strain evidence="6">CHK192-19661</strain>
    </source>
</reference>
<dbReference type="Gene3D" id="1.20.272.10">
    <property type="match status" value="1"/>
</dbReference>
<evidence type="ECO:0000313" key="7">
    <source>
        <dbReference type="Proteomes" id="UP000824025"/>
    </source>
</evidence>